<evidence type="ECO:0000313" key="2">
    <source>
        <dbReference type="EMBL" id="APX12110.1"/>
    </source>
</evidence>
<dbReference type="STRING" id="299262.BWR18_10790"/>
<protein>
    <submittedName>
        <fullName evidence="2">Uncharacterized protein</fullName>
    </submittedName>
</protein>
<dbReference type="EMBL" id="CP019312">
    <property type="protein sequence ID" value="APX12110.1"/>
    <property type="molecule type" value="Genomic_DNA"/>
</dbReference>
<evidence type="ECO:0000256" key="1">
    <source>
        <dbReference type="SAM" id="Phobius"/>
    </source>
</evidence>
<dbReference type="KEGG" id="tom:BWR18_10790"/>
<sequence>MVETQQHFRKRLFGLGRKHAAMANGYTTRMRGDGLIVVKPRRRARRGFPLRGLLALSAGFFVFKALMFASLGDITYNERVAKLQQGAQLEQLGSKLMQADPATQFIAGFIDPFVE</sequence>
<keyword evidence="1" id="KW-0472">Membrane</keyword>
<dbReference type="AlphaFoldDB" id="A0A1P8MVI4"/>
<organism evidence="2 3">
    <name type="scientific">Tateyamaria omphalii</name>
    <dbReference type="NCBI Taxonomy" id="299262"/>
    <lineage>
        <taxon>Bacteria</taxon>
        <taxon>Pseudomonadati</taxon>
        <taxon>Pseudomonadota</taxon>
        <taxon>Alphaproteobacteria</taxon>
        <taxon>Rhodobacterales</taxon>
        <taxon>Roseobacteraceae</taxon>
        <taxon>Tateyamaria</taxon>
    </lineage>
</organism>
<dbReference type="OrthoDB" id="7866534at2"/>
<keyword evidence="1" id="KW-0812">Transmembrane</keyword>
<feature type="transmembrane region" description="Helical" evidence="1">
    <location>
        <begin position="48"/>
        <end position="69"/>
    </location>
</feature>
<evidence type="ECO:0000313" key="3">
    <source>
        <dbReference type="Proteomes" id="UP000186336"/>
    </source>
</evidence>
<gene>
    <name evidence="2" type="ORF">BWR18_10790</name>
</gene>
<dbReference type="Proteomes" id="UP000186336">
    <property type="component" value="Chromosome"/>
</dbReference>
<dbReference type="RefSeq" id="WP_076628157.1">
    <property type="nucleotide sequence ID" value="NZ_CP019312.1"/>
</dbReference>
<name>A0A1P8MVI4_9RHOB</name>
<accession>A0A1P8MVI4</accession>
<keyword evidence="1" id="KW-1133">Transmembrane helix</keyword>
<keyword evidence="3" id="KW-1185">Reference proteome</keyword>
<reference evidence="2 3" key="1">
    <citation type="submission" date="2017-01" db="EMBL/GenBank/DDBJ databases">
        <title>Complete genome of Tateyamaria omphalii DOK1-4 isolated from seawater in Dokdo.</title>
        <authorList>
            <person name="Kim J.H."/>
            <person name="Chi W.-J."/>
        </authorList>
    </citation>
    <scope>NUCLEOTIDE SEQUENCE [LARGE SCALE GENOMIC DNA]</scope>
    <source>
        <strain evidence="2 3">DOK1-4</strain>
    </source>
</reference>
<proteinExistence type="predicted"/>